<dbReference type="InterPro" id="IPR051829">
    <property type="entry name" value="Multiheme_Cytochr_ET"/>
</dbReference>
<dbReference type="GO" id="GO:0016491">
    <property type="term" value="F:oxidoreductase activity"/>
    <property type="evidence" value="ECO:0007669"/>
    <property type="project" value="TreeGrafter"/>
</dbReference>
<dbReference type="EMBL" id="AAEW02000005">
    <property type="protein sequence ID" value="EAT16390.1"/>
    <property type="molecule type" value="Genomic_DNA"/>
</dbReference>
<name>Q1K1J8_DESA6</name>
<comment type="caution">
    <text evidence="5">The sequence shown here is derived from an EMBL/GenBank/DDBJ whole genome shotgun (WGS) entry which is preliminary data.</text>
</comment>
<organism evidence="5 6">
    <name type="scientific">Desulfuromonas acetoxidans (strain DSM 684 / 11070)</name>
    <dbReference type="NCBI Taxonomy" id="281689"/>
    <lineage>
        <taxon>Bacteria</taxon>
        <taxon>Pseudomonadati</taxon>
        <taxon>Thermodesulfobacteriota</taxon>
        <taxon>Desulfuromonadia</taxon>
        <taxon>Desulfuromonadales</taxon>
        <taxon>Desulfuromonadaceae</taxon>
        <taxon>Desulfuromonas</taxon>
    </lineage>
</organism>
<accession>Q1K1J8</accession>
<dbReference type="OrthoDB" id="5405444at2"/>
<sequence>MRPGPLTSFIVLMLLLITTSPVVAGDYLNSAHGNASYGVDRLDGPYAIGNCAHCHEQHASIDGNEPSPVIDDSPTKHALFTSAYTSATDNFCVECHDGTIGVANSAIVNHSYSYRAGGLTTDFASSIKDIFDLDSVDIASTHNLDDIKTLLSSAAVGLPWGYTSASHPCEGCHNPHAVQGDPANSDTGRKTVDSRGYPLSRPSQHTPLSGWGVWGDDSSEKMSTYAATGIYQAPYYYGSTSNHEPENNTTDDGSNLTDVNTFCTDCHNKTTSIYSTTLGRPLYQFDWGTEIHGKGSAIDLPAKTECRTPFIDSNQGSYILACTDCHEAHGSPNIFLIRPIVNNNAVSLPVGTTYWGDLCSSCHAATADLRAFHHQANDGYACTDCHESGKGPQVNNCTGCHFHSSYNSNYRLF</sequence>
<evidence type="ECO:0000313" key="5">
    <source>
        <dbReference type="EMBL" id="EAT16390.1"/>
    </source>
</evidence>
<keyword evidence="1 3" id="KW-0732">Signal</keyword>
<feature type="region of interest" description="Disordered" evidence="2">
    <location>
        <begin position="173"/>
        <end position="204"/>
    </location>
</feature>
<dbReference type="RefSeq" id="WP_005999017.1">
    <property type="nucleotide sequence ID" value="NZ_AAEW02000005.1"/>
</dbReference>
<feature type="chain" id="PRO_5004192716" description="Doubled CXXCH motif domain-containing protein" evidence="3">
    <location>
        <begin position="25"/>
        <end position="413"/>
    </location>
</feature>
<dbReference type="SUPFAM" id="SSF48695">
    <property type="entry name" value="Multiheme cytochromes"/>
    <property type="match status" value="1"/>
</dbReference>
<evidence type="ECO:0000256" key="3">
    <source>
        <dbReference type="SAM" id="SignalP"/>
    </source>
</evidence>
<evidence type="ECO:0000259" key="4">
    <source>
        <dbReference type="Pfam" id="PF09699"/>
    </source>
</evidence>
<dbReference type="InterPro" id="IPR036280">
    <property type="entry name" value="Multihaem_cyt_sf"/>
</dbReference>
<feature type="domain" description="Doubled CXXCH motif" evidence="4">
    <location>
        <begin position="322"/>
        <end position="366"/>
    </location>
</feature>
<evidence type="ECO:0000256" key="1">
    <source>
        <dbReference type="ARBA" id="ARBA00022729"/>
    </source>
</evidence>
<keyword evidence="6" id="KW-1185">Reference proteome</keyword>
<dbReference type="PANTHER" id="PTHR35038">
    <property type="entry name" value="DISSIMILATORY SULFITE REDUCTASE SIRA"/>
    <property type="match status" value="1"/>
</dbReference>
<feature type="signal peptide" evidence="3">
    <location>
        <begin position="1"/>
        <end position="24"/>
    </location>
</feature>
<gene>
    <name evidence="5" type="ORF">Dace_1854</name>
</gene>
<dbReference type="Gene3D" id="3.90.10.10">
    <property type="entry name" value="Cytochrome C3"/>
    <property type="match status" value="1"/>
</dbReference>
<dbReference type="PANTHER" id="PTHR35038:SF6">
    <property type="entry name" value="SURFACE LOCALIZED DECAHEME CYTOCHROME C LIPOPROTEIN"/>
    <property type="match status" value="1"/>
</dbReference>
<proteinExistence type="predicted"/>
<dbReference type="AlphaFoldDB" id="Q1K1J8"/>
<reference evidence="5" key="1">
    <citation type="submission" date="2006-05" db="EMBL/GenBank/DDBJ databases">
        <title>Annotation of the draft genome assembly of Desulfuromonas acetoxidans DSM 684.</title>
        <authorList>
            <consortium name="US DOE Joint Genome Institute (JGI-ORNL)"/>
            <person name="Larimer F."/>
            <person name="Land M."/>
            <person name="Hauser L."/>
        </authorList>
    </citation>
    <scope>NUCLEOTIDE SEQUENCE [LARGE SCALE GENOMIC DNA]</scope>
    <source>
        <strain evidence="5">DSM 684</strain>
    </source>
</reference>
<evidence type="ECO:0000256" key="2">
    <source>
        <dbReference type="SAM" id="MobiDB-lite"/>
    </source>
</evidence>
<protein>
    <recommendedName>
        <fullName evidence="4">Doubled CXXCH motif domain-containing protein</fullName>
    </recommendedName>
</protein>
<evidence type="ECO:0000313" key="6">
    <source>
        <dbReference type="Proteomes" id="UP000005695"/>
    </source>
</evidence>
<dbReference type="InterPro" id="IPR010177">
    <property type="entry name" value="Paired_CXXCH_1"/>
</dbReference>
<reference evidence="5" key="2">
    <citation type="submission" date="2006-05" db="EMBL/GenBank/DDBJ databases">
        <title>Sequencing of the draft genome and assembly of Desulfuromonas acetoxidans DSM 684.</title>
        <authorList>
            <consortium name="US DOE Joint Genome Institute (JGI-PGF)"/>
            <person name="Copeland A."/>
            <person name="Lucas S."/>
            <person name="Lapidus A."/>
            <person name="Barry K."/>
            <person name="Detter J.C."/>
            <person name="Glavina del Rio T."/>
            <person name="Hammon N."/>
            <person name="Israni S."/>
            <person name="Dalin E."/>
            <person name="Tice H."/>
            <person name="Bruce D."/>
            <person name="Pitluck S."/>
            <person name="Richardson P."/>
        </authorList>
    </citation>
    <scope>NUCLEOTIDE SEQUENCE [LARGE SCALE GENOMIC DNA]</scope>
    <source>
        <strain evidence="5">DSM 684</strain>
    </source>
</reference>
<dbReference type="Pfam" id="PF09699">
    <property type="entry name" value="Paired_CXXCH_1"/>
    <property type="match status" value="1"/>
</dbReference>
<dbReference type="Proteomes" id="UP000005695">
    <property type="component" value="Unassembled WGS sequence"/>
</dbReference>